<organism evidence="4 5">
    <name type="scientific">Parabacteroides chartae</name>
    <dbReference type="NCBI Taxonomy" id="1037355"/>
    <lineage>
        <taxon>Bacteria</taxon>
        <taxon>Pseudomonadati</taxon>
        <taxon>Bacteroidota</taxon>
        <taxon>Bacteroidia</taxon>
        <taxon>Bacteroidales</taxon>
        <taxon>Tannerellaceae</taxon>
        <taxon>Parabacteroides</taxon>
    </lineage>
</organism>
<comment type="similarity">
    <text evidence="2 3">Belongs to the LOG family.</text>
</comment>
<evidence type="ECO:0000313" key="4">
    <source>
        <dbReference type="EMBL" id="SKB29362.1"/>
    </source>
</evidence>
<dbReference type="RefSeq" id="WP_079682102.1">
    <property type="nucleotide sequence ID" value="NZ_FUYQ01000002.1"/>
</dbReference>
<keyword evidence="3" id="KW-0203">Cytokinin biosynthesis</keyword>
<dbReference type="Gene3D" id="3.40.50.450">
    <property type="match status" value="1"/>
</dbReference>
<dbReference type="GO" id="GO:0005829">
    <property type="term" value="C:cytosol"/>
    <property type="evidence" value="ECO:0007669"/>
    <property type="project" value="TreeGrafter"/>
</dbReference>
<evidence type="ECO:0000256" key="2">
    <source>
        <dbReference type="ARBA" id="ARBA00006763"/>
    </source>
</evidence>
<dbReference type="InterPro" id="IPR005269">
    <property type="entry name" value="LOG"/>
</dbReference>
<dbReference type="PANTHER" id="PTHR31223:SF70">
    <property type="entry name" value="LOG FAMILY PROTEIN YJL055W"/>
    <property type="match status" value="1"/>
</dbReference>
<comment type="catalytic activity">
    <reaction evidence="1">
        <text>AMP + H2O = D-ribose 5-phosphate + adenine</text>
        <dbReference type="Rhea" id="RHEA:20129"/>
        <dbReference type="ChEBI" id="CHEBI:15377"/>
        <dbReference type="ChEBI" id="CHEBI:16708"/>
        <dbReference type="ChEBI" id="CHEBI:78346"/>
        <dbReference type="ChEBI" id="CHEBI:456215"/>
        <dbReference type="EC" id="3.2.2.4"/>
    </reaction>
</comment>
<evidence type="ECO:0000256" key="3">
    <source>
        <dbReference type="RuleBase" id="RU363015"/>
    </source>
</evidence>
<gene>
    <name evidence="4" type="ORF">SAMN05660349_00358</name>
</gene>
<dbReference type="SUPFAM" id="SSF102405">
    <property type="entry name" value="MCP/YpsA-like"/>
    <property type="match status" value="1"/>
</dbReference>
<dbReference type="EC" id="3.2.2.n1" evidence="3"/>
<dbReference type="GO" id="GO:0008714">
    <property type="term" value="F:AMP nucleosidase activity"/>
    <property type="evidence" value="ECO:0007669"/>
    <property type="project" value="UniProtKB-EC"/>
</dbReference>
<proteinExistence type="inferred from homology"/>
<keyword evidence="5" id="KW-1185">Reference proteome</keyword>
<dbReference type="GO" id="GO:0009691">
    <property type="term" value="P:cytokinin biosynthetic process"/>
    <property type="evidence" value="ECO:0007669"/>
    <property type="project" value="UniProtKB-UniRule"/>
</dbReference>
<dbReference type="Pfam" id="PF03641">
    <property type="entry name" value="Lysine_decarbox"/>
    <property type="match status" value="1"/>
</dbReference>
<dbReference type="NCBIfam" id="TIGR00730">
    <property type="entry name" value="Rossman fold protein, TIGR00730 family"/>
    <property type="match status" value="1"/>
</dbReference>
<sequence>MKRISVFCGSSFGTEKIYEQEAYNLGKTLAEQNIELVYGGANVGLMGAVANGVLDNNGKAIGVLPTFLQKVEIGHDNLTELILVETMHQRKTKMDELSDGIITLPGGFGTLEEFFEMLTWAQLGLHKKPVAILNTNGFYDELLSLIQKMVDNGFLKQANQEMLILSDDIDDLIDKMKNYKAPAFGKWINKSEI</sequence>
<name>A0A1T5A2Z1_9BACT</name>
<dbReference type="AlphaFoldDB" id="A0A1T5A2Z1"/>
<dbReference type="EMBL" id="FUYQ01000002">
    <property type="protein sequence ID" value="SKB29362.1"/>
    <property type="molecule type" value="Genomic_DNA"/>
</dbReference>
<reference evidence="5" key="1">
    <citation type="submission" date="2017-02" db="EMBL/GenBank/DDBJ databases">
        <authorList>
            <person name="Varghese N."/>
            <person name="Submissions S."/>
        </authorList>
    </citation>
    <scope>NUCLEOTIDE SEQUENCE [LARGE SCALE GENOMIC DNA]</scope>
    <source>
        <strain evidence="5">DSM 24967</strain>
    </source>
</reference>
<dbReference type="FunFam" id="3.40.50.450:FF:000012">
    <property type="entry name" value="LOG family protein YvdD"/>
    <property type="match status" value="1"/>
</dbReference>
<dbReference type="InterPro" id="IPR031100">
    <property type="entry name" value="LOG_fam"/>
</dbReference>
<dbReference type="Proteomes" id="UP000190852">
    <property type="component" value="Unassembled WGS sequence"/>
</dbReference>
<evidence type="ECO:0000313" key="5">
    <source>
        <dbReference type="Proteomes" id="UP000190852"/>
    </source>
</evidence>
<evidence type="ECO:0000256" key="1">
    <source>
        <dbReference type="ARBA" id="ARBA00000274"/>
    </source>
</evidence>
<dbReference type="PANTHER" id="PTHR31223">
    <property type="entry name" value="LOG FAMILY PROTEIN YJL055W"/>
    <property type="match status" value="1"/>
</dbReference>
<protein>
    <recommendedName>
        <fullName evidence="3">Cytokinin riboside 5'-monophosphate phosphoribohydrolase</fullName>
        <ecNumber evidence="3">3.2.2.n1</ecNumber>
    </recommendedName>
</protein>
<keyword evidence="3" id="KW-0378">Hydrolase</keyword>
<accession>A0A1T5A2Z1</accession>